<name>X1BUY4_9ZZZZ</name>
<comment type="caution">
    <text evidence="1">The sequence shown here is derived from an EMBL/GenBank/DDBJ whole genome shotgun (WGS) entry which is preliminary data.</text>
</comment>
<gene>
    <name evidence="1" type="ORF">S01H4_32410</name>
</gene>
<accession>X1BUY4</accession>
<organism evidence="1">
    <name type="scientific">marine sediment metagenome</name>
    <dbReference type="NCBI Taxonomy" id="412755"/>
    <lineage>
        <taxon>unclassified sequences</taxon>
        <taxon>metagenomes</taxon>
        <taxon>ecological metagenomes</taxon>
    </lineage>
</organism>
<dbReference type="AlphaFoldDB" id="X1BUY4"/>
<dbReference type="EMBL" id="BART01016941">
    <property type="protein sequence ID" value="GAG87978.1"/>
    <property type="molecule type" value="Genomic_DNA"/>
</dbReference>
<evidence type="ECO:0000313" key="1">
    <source>
        <dbReference type="EMBL" id="GAG87978.1"/>
    </source>
</evidence>
<reference evidence="1" key="1">
    <citation type="journal article" date="2014" name="Front. Microbiol.">
        <title>High frequency of phylogenetically diverse reductive dehalogenase-homologous genes in deep subseafloor sedimentary metagenomes.</title>
        <authorList>
            <person name="Kawai M."/>
            <person name="Futagami T."/>
            <person name="Toyoda A."/>
            <person name="Takaki Y."/>
            <person name="Nishi S."/>
            <person name="Hori S."/>
            <person name="Arai W."/>
            <person name="Tsubouchi T."/>
            <person name="Morono Y."/>
            <person name="Uchiyama I."/>
            <person name="Ito T."/>
            <person name="Fujiyama A."/>
            <person name="Inagaki F."/>
            <person name="Takami H."/>
        </authorList>
    </citation>
    <scope>NUCLEOTIDE SEQUENCE</scope>
    <source>
        <strain evidence="1">Expedition CK06-06</strain>
    </source>
</reference>
<feature type="non-terminal residue" evidence="1">
    <location>
        <position position="1"/>
    </location>
</feature>
<protein>
    <submittedName>
        <fullName evidence="1">Uncharacterized protein</fullName>
    </submittedName>
</protein>
<sequence>ERRRNQLGLPKVIPPDIDEVKKLLEATKLAEKIKKEE</sequence>
<proteinExistence type="predicted"/>